<evidence type="ECO:0000313" key="3">
    <source>
        <dbReference type="Proteomes" id="UP001225646"/>
    </source>
</evidence>
<reference evidence="2 3" key="1">
    <citation type="submission" date="2023-07" db="EMBL/GenBank/DDBJ databases">
        <title>Genomic Encyclopedia of Type Strains, Phase IV (KMG-IV): sequencing the most valuable type-strain genomes for metagenomic binning, comparative biology and taxonomic classification.</title>
        <authorList>
            <person name="Goeker M."/>
        </authorList>
    </citation>
    <scope>NUCLEOTIDE SEQUENCE [LARGE SCALE GENOMIC DNA]</scope>
    <source>
        <strain evidence="2 3">DSM 19092</strain>
    </source>
</reference>
<organism evidence="2 3">
    <name type="scientific">Aeribacillus alveayuensis</name>
    <dbReference type="NCBI Taxonomy" id="279215"/>
    <lineage>
        <taxon>Bacteria</taxon>
        <taxon>Bacillati</taxon>
        <taxon>Bacillota</taxon>
        <taxon>Bacilli</taxon>
        <taxon>Bacillales</taxon>
        <taxon>Bacillaceae</taxon>
        <taxon>Aeribacillus</taxon>
    </lineage>
</organism>
<proteinExistence type="predicted"/>
<protein>
    <submittedName>
        <fullName evidence="2">Glucose uptake protein GlcU</fullName>
    </submittedName>
</protein>
<comment type="caution">
    <text evidence="2">The sequence shown here is derived from an EMBL/GenBank/DDBJ whole genome shotgun (WGS) entry which is preliminary data.</text>
</comment>
<keyword evidence="1" id="KW-0472">Membrane</keyword>
<keyword evidence="1" id="KW-1133">Transmembrane helix</keyword>
<evidence type="ECO:0000313" key="2">
    <source>
        <dbReference type="EMBL" id="MDQ0162204.1"/>
    </source>
</evidence>
<dbReference type="RefSeq" id="WP_419151715.1">
    <property type="nucleotide sequence ID" value="NZ_JAUSTR010000003.1"/>
</dbReference>
<keyword evidence="1" id="KW-0812">Transmembrane</keyword>
<feature type="transmembrane region" description="Helical" evidence="1">
    <location>
        <begin position="56"/>
        <end position="75"/>
    </location>
</feature>
<feature type="transmembrane region" description="Helical" evidence="1">
    <location>
        <begin position="6"/>
        <end position="25"/>
    </location>
</feature>
<dbReference type="EMBL" id="JAUSTR010000003">
    <property type="protein sequence ID" value="MDQ0162204.1"/>
    <property type="molecule type" value="Genomic_DNA"/>
</dbReference>
<dbReference type="Proteomes" id="UP001225646">
    <property type="component" value="Unassembled WGS sequence"/>
</dbReference>
<evidence type="ECO:0000256" key="1">
    <source>
        <dbReference type="SAM" id="Phobius"/>
    </source>
</evidence>
<sequence length="78" mass="9329">MQYMNFILGIIALIILVIGLVYTIWTGKLVDARQSKYDTKINEKVDERPYLRNPIFLAYMIFIGILLFYLIYVYLTEW</sequence>
<gene>
    <name evidence="2" type="ORF">J2S06_001280</name>
</gene>
<accession>A0ABT9VMK1</accession>
<keyword evidence="3" id="KW-1185">Reference proteome</keyword>
<name>A0ABT9VMK1_9BACI</name>